<protein>
    <submittedName>
        <fullName evidence="2">Uncharacterized protein</fullName>
    </submittedName>
</protein>
<gene>
    <name evidence="2" type="ORF">ERS852411_02783</name>
</gene>
<evidence type="ECO:0000256" key="1">
    <source>
        <dbReference type="SAM" id="MobiDB-lite"/>
    </source>
</evidence>
<accession>A0A174L501</accession>
<feature type="region of interest" description="Disordered" evidence="1">
    <location>
        <begin position="26"/>
        <end position="71"/>
    </location>
</feature>
<evidence type="ECO:0000313" key="3">
    <source>
        <dbReference type="Proteomes" id="UP000095746"/>
    </source>
</evidence>
<dbReference type="Proteomes" id="UP000095746">
    <property type="component" value="Unassembled WGS sequence"/>
</dbReference>
<sequence>MSRWISAERGDSFSLAISRRERSRLARGSMEYSAVTQPSPSGTWRGAPSSTLAQQSTWVLPQRIRQEPSAN</sequence>
<evidence type="ECO:0000313" key="2">
    <source>
        <dbReference type="EMBL" id="CUP17931.1"/>
    </source>
</evidence>
<name>A0A174L501_FLAPL</name>
<dbReference type="EMBL" id="CYZT01000277">
    <property type="protein sequence ID" value="CUP17931.1"/>
    <property type="molecule type" value="Genomic_DNA"/>
</dbReference>
<feature type="compositionally biased region" description="Polar residues" evidence="1">
    <location>
        <begin position="34"/>
        <end position="59"/>
    </location>
</feature>
<organism evidence="2 3">
    <name type="scientific">Flavonifractor plautii</name>
    <name type="common">Fusobacterium plautii</name>
    <dbReference type="NCBI Taxonomy" id="292800"/>
    <lineage>
        <taxon>Bacteria</taxon>
        <taxon>Bacillati</taxon>
        <taxon>Bacillota</taxon>
        <taxon>Clostridia</taxon>
        <taxon>Eubacteriales</taxon>
        <taxon>Oscillospiraceae</taxon>
        <taxon>Flavonifractor</taxon>
    </lineage>
</organism>
<reference evidence="2 3" key="1">
    <citation type="submission" date="2015-09" db="EMBL/GenBank/DDBJ databases">
        <authorList>
            <consortium name="Pathogen Informatics"/>
        </authorList>
    </citation>
    <scope>NUCLEOTIDE SEQUENCE [LARGE SCALE GENOMIC DNA]</scope>
    <source>
        <strain evidence="2 3">2789STDY5608854</strain>
    </source>
</reference>
<proteinExistence type="predicted"/>
<dbReference type="AlphaFoldDB" id="A0A174L501"/>